<feature type="domain" description="F-box" evidence="1">
    <location>
        <begin position="606"/>
        <end position="656"/>
    </location>
</feature>
<dbReference type="CDD" id="cd22160">
    <property type="entry name" value="F-box_AtFBL13-like"/>
    <property type="match status" value="3"/>
</dbReference>
<dbReference type="Gene3D" id="1.20.1280.50">
    <property type="match status" value="2"/>
</dbReference>
<dbReference type="EMBL" id="BKCP01006515">
    <property type="protein sequence ID" value="GER43034.1"/>
    <property type="molecule type" value="Genomic_DNA"/>
</dbReference>
<dbReference type="SUPFAM" id="SSF52058">
    <property type="entry name" value="L domain-like"/>
    <property type="match status" value="2"/>
</dbReference>
<evidence type="ECO:0000313" key="3">
    <source>
        <dbReference type="Proteomes" id="UP000325081"/>
    </source>
</evidence>
<dbReference type="Pfam" id="PF00646">
    <property type="entry name" value="F-box"/>
    <property type="match status" value="3"/>
</dbReference>
<dbReference type="PANTHER" id="PTHR31900:SF34">
    <property type="entry name" value="EMB|CAB62440.1-RELATED"/>
    <property type="match status" value="1"/>
</dbReference>
<dbReference type="Pfam" id="PF24758">
    <property type="entry name" value="LRR_At5g56370"/>
    <property type="match status" value="2"/>
</dbReference>
<evidence type="ECO:0000259" key="1">
    <source>
        <dbReference type="PROSITE" id="PS50181"/>
    </source>
</evidence>
<keyword evidence="3" id="KW-1185">Reference proteome</keyword>
<proteinExistence type="predicted"/>
<gene>
    <name evidence="2" type="ORF">STAS_19854</name>
</gene>
<dbReference type="OrthoDB" id="896987at2759"/>
<dbReference type="InterPro" id="IPR036047">
    <property type="entry name" value="F-box-like_dom_sf"/>
</dbReference>
<comment type="caution">
    <text evidence="2">The sequence shown here is derived from an EMBL/GenBank/DDBJ whole genome shotgun (WGS) entry which is preliminary data.</text>
</comment>
<dbReference type="InterPro" id="IPR032675">
    <property type="entry name" value="LRR_dom_sf"/>
</dbReference>
<protein>
    <submittedName>
        <fullName evidence="2">F-box family protein</fullName>
    </submittedName>
</protein>
<dbReference type="PANTHER" id="PTHR31900">
    <property type="entry name" value="F-BOX/RNI SUPERFAMILY PROTEIN-RELATED"/>
    <property type="match status" value="1"/>
</dbReference>
<dbReference type="SUPFAM" id="SSF52047">
    <property type="entry name" value="RNI-like"/>
    <property type="match status" value="1"/>
</dbReference>
<sequence>MGEAKQPSGKCPKLSDGEQNMGSIDRLSSLPDEVICHILSFLPTKRSVATSILGKRWRFLWAHVPCLDFSGDDFKEEGTHASNSFWEEETQDSEASDIIHRVILQHKAERMDTLTLSYVKFNEYQLEAWITTAIDRSIRNLYLQLNLYTFPRSLFNCKTIVDLKLDNYRASLSAVDNVSLPSLKKLHVNNVVCENDDALPRFLSGCPLLEELNMAIYFQYDYAGCINISSPTIKKLKLDIDYSFRPFNLEYRIIINAPALRYLQVYGYDFALEWITIPITMNSLVEADIHFKNYFYPVKTDCNSMEVKFLHSLCYVKCLKISGWRLGEVSSEPMKGGSLTLYFHSMWRIWQRESQESPWFWKFQVLFVRIWDREQNMASIDNHSSYPDGIICHILSFLPTKRSVATSVLGKRWRFLWAHVPCLEFSGNDFRKEDFGEEETQSWDDFMKEGTQASNTIHGVILRHKAKRTDSLTLYNVYCDEYQLETWIKIAKDRSIRNLYLQLDLDTIPQSLFNCKTIVDLKLDNNRAPLSDVDNVSLPGLKKFYVYNVVCESDDALPSLSFRLSVTRGVEYGIQVPFVRIYMDKTKQPSGKRQKLSIREQNMGSADRLSSLPDEVICHILSFLPTKRSMATSVLGKRWRFLWAHVPSLHFDFRKRRTKASDIINRVIFRHKAKRMDTLTLDYVNRNEYQLEKLITAVIDRCLRNLYLFDLYTLPPCIFNGKTIVNLKLDICRASLPAVENNDEALPHFLSGCPSLEDLNMKFTSVEKGPFDYDYDYDSVSCINISSPTIKTLKLHLEHLTCPSNRKCKCRMILNAPALRYLQVYGHALECITVPITMISLFEADIRLRSYNTTVVNFLQCYVTCLVISGWELKEFVQRGVACSTVKFDNLTKLEIRFNFEWSLLVKFLEIADNLEVLIVPFVRIFMEETRQSSLNCQKLSDREQNMASIDRLSSLPEDVICHILSFLETKDSVAGCDFKEEGTQASDIIHTVISRHKAKRMDTLALYRIKCNEHQLETLITTAIERSIRNLYLKVKFVTVPRSLFNCKTIVDLILCVSRVSISALDNVSLPSLKKFYVYNVVCENDEALPHFLSGCPSLEELNMAVISEEEGPFDNDFVGCINISSPTIKKLKLDLFDLPYRMTINAPALRYLELDGDVLECITIPTTMISLVEADIDLLNYNTTVMKFLHSLCYVKHLVLSGWELKGVCF</sequence>
<dbReference type="InterPro" id="IPR053781">
    <property type="entry name" value="F-box_AtFBL13-like"/>
</dbReference>
<evidence type="ECO:0000313" key="2">
    <source>
        <dbReference type="EMBL" id="GER43034.1"/>
    </source>
</evidence>
<name>A0A5A7QDA1_STRAF</name>
<dbReference type="AlphaFoldDB" id="A0A5A7QDA1"/>
<accession>A0A5A7QDA1</accession>
<dbReference type="SUPFAM" id="SSF81383">
    <property type="entry name" value="F-box domain"/>
    <property type="match status" value="4"/>
</dbReference>
<dbReference type="Proteomes" id="UP000325081">
    <property type="component" value="Unassembled WGS sequence"/>
</dbReference>
<dbReference type="SMART" id="SM00256">
    <property type="entry name" value="FBOX"/>
    <property type="match status" value="3"/>
</dbReference>
<dbReference type="InterPro" id="IPR050232">
    <property type="entry name" value="FBL13/AtMIF1-like"/>
</dbReference>
<dbReference type="PROSITE" id="PS50181">
    <property type="entry name" value="FBOX"/>
    <property type="match status" value="1"/>
</dbReference>
<dbReference type="InterPro" id="IPR055411">
    <property type="entry name" value="LRR_FXL15/At3g58940/PEG3-like"/>
</dbReference>
<reference evidence="3" key="1">
    <citation type="journal article" date="2019" name="Curr. Biol.">
        <title>Genome Sequence of Striga asiatica Provides Insight into the Evolution of Plant Parasitism.</title>
        <authorList>
            <person name="Yoshida S."/>
            <person name="Kim S."/>
            <person name="Wafula E.K."/>
            <person name="Tanskanen J."/>
            <person name="Kim Y.M."/>
            <person name="Honaas L."/>
            <person name="Yang Z."/>
            <person name="Spallek T."/>
            <person name="Conn C.E."/>
            <person name="Ichihashi Y."/>
            <person name="Cheong K."/>
            <person name="Cui S."/>
            <person name="Der J.P."/>
            <person name="Gundlach H."/>
            <person name="Jiao Y."/>
            <person name="Hori C."/>
            <person name="Ishida J.K."/>
            <person name="Kasahara H."/>
            <person name="Kiba T."/>
            <person name="Kim M.S."/>
            <person name="Koo N."/>
            <person name="Laohavisit A."/>
            <person name="Lee Y.H."/>
            <person name="Lumba S."/>
            <person name="McCourt P."/>
            <person name="Mortimer J.C."/>
            <person name="Mutuku J.M."/>
            <person name="Nomura T."/>
            <person name="Sasaki-Sekimoto Y."/>
            <person name="Seto Y."/>
            <person name="Wang Y."/>
            <person name="Wakatake T."/>
            <person name="Sakakibara H."/>
            <person name="Demura T."/>
            <person name="Yamaguchi S."/>
            <person name="Yoneyama K."/>
            <person name="Manabe R.I."/>
            <person name="Nelson D.C."/>
            <person name="Schulman A.H."/>
            <person name="Timko M.P."/>
            <person name="dePamphilis C.W."/>
            <person name="Choi D."/>
            <person name="Shirasu K."/>
        </authorList>
    </citation>
    <scope>NUCLEOTIDE SEQUENCE [LARGE SCALE GENOMIC DNA]</scope>
    <source>
        <strain evidence="3">cv. UVA1</strain>
    </source>
</reference>
<dbReference type="InterPro" id="IPR001810">
    <property type="entry name" value="F-box_dom"/>
</dbReference>
<dbReference type="Gene3D" id="3.80.10.10">
    <property type="entry name" value="Ribonuclease Inhibitor"/>
    <property type="match status" value="2"/>
</dbReference>
<organism evidence="2 3">
    <name type="scientific">Striga asiatica</name>
    <name type="common">Asiatic witchweed</name>
    <name type="synonym">Buchnera asiatica</name>
    <dbReference type="NCBI Taxonomy" id="4170"/>
    <lineage>
        <taxon>Eukaryota</taxon>
        <taxon>Viridiplantae</taxon>
        <taxon>Streptophyta</taxon>
        <taxon>Embryophyta</taxon>
        <taxon>Tracheophyta</taxon>
        <taxon>Spermatophyta</taxon>
        <taxon>Magnoliopsida</taxon>
        <taxon>eudicotyledons</taxon>
        <taxon>Gunneridae</taxon>
        <taxon>Pentapetalae</taxon>
        <taxon>asterids</taxon>
        <taxon>lamiids</taxon>
        <taxon>Lamiales</taxon>
        <taxon>Orobanchaceae</taxon>
        <taxon>Buchnereae</taxon>
        <taxon>Striga</taxon>
    </lineage>
</organism>